<evidence type="ECO:0000256" key="1">
    <source>
        <dbReference type="SAM" id="MobiDB-lite"/>
    </source>
</evidence>
<dbReference type="OrthoDB" id="504210at2759"/>
<dbReference type="EMBL" id="MU001962">
    <property type="protein sequence ID" value="KAF2792606.1"/>
    <property type="molecule type" value="Genomic_DNA"/>
</dbReference>
<dbReference type="InterPro" id="IPR014710">
    <property type="entry name" value="RmlC-like_jellyroll"/>
</dbReference>
<evidence type="ECO:0000313" key="2">
    <source>
        <dbReference type="EMBL" id="KAF2792606.1"/>
    </source>
</evidence>
<gene>
    <name evidence="2" type="ORF">K505DRAFT_326033</name>
</gene>
<proteinExistence type="predicted"/>
<reference evidence="2" key="1">
    <citation type="journal article" date="2020" name="Stud. Mycol.">
        <title>101 Dothideomycetes genomes: a test case for predicting lifestyles and emergence of pathogens.</title>
        <authorList>
            <person name="Haridas S."/>
            <person name="Albert R."/>
            <person name="Binder M."/>
            <person name="Bloem J."/>
            <person name="Labutti K."/>
            <person name="Salamov A."/>
            <person name="Andreopoulos B."/>
            <person name="Baker S."/>
            <person name="Barry K."/>
            <person name="Bills G."/>
            <person name="Bluhm B."/>
            <person name="Cannon C."/>
            <person name="Castanera R."/>
            <person name="Culley D."/>
            <person name="Daum C."/>
            <person name="Ezra D."/>
            <person name="Gonzalez J."/>
            <person name="Henrissat B."/>
            <person name="Kuo A."/>
            <person name="Liang C."/>
            <person name="Lipzen A."/>
            <person name="Lutzoni F."/>
            <person name="Magnuson J."/>
            <person name="Mondo S."/>
            <person name="Nolan M."/>
            <person name="Ohm R."/>
            <person name="Pangilinan J."/>
            <person name="Park H.-J."/>
            <person name="Ramirez L."/>
            <person name="Alfaro M."/>
            <person name="Sun H."/>
            <person name="Tritt A."/>
            <person name="Yoshinaga Y."/>
            <person name="Zwiers L.-H."/>
            <person name="Turgeon B."/>
            <person name="Goodwin S."/>
            <person name="Spatafora J."/>
            <person name="Crous P."/>
            <person name="Grigoriev I."/>
        </authorList>
    </citation>
    <scope>NUCLEOTIDE SEQUENCE</scope>
    <source>
        <strain evidence="2">CBS 109.77</strain>
    </source>
</reference>
<dbReference type="InterPro" id="IPR011051">
    <property type="entry name" value="RmlC_Cupin_sf"/>
</dbReference>
<sequence length="297" mass="32774">MPSNNPSTIPPSINHPMSPETHPPPSPPPPYAPPNTAAITRPGPSSVTYHIPTTASPTTALKTTIHLPPNSTWTSGLHWHNNSTEYLRLLQGSIFATLGPSTKIYTATTAHAEAVIRVGPRVRHNWGRADEYLKQRSRAERMGLDPSTGEGEAGEEVVVEEWTAPASVAKPLFFWNLNGVVTRRSAGPAELRAERVLRGLLGAYWIPFQLFVIFYALDNYPVLVGLEGRLAWLDGVESGVGREVEHCVEHVVTFGVLSLASLVGRMFRVEAVREERTPVGLWEVWVREKDDGRKKDL</sequence>
<dbReference type="Gene3D" id="2.60.120.10">
    <property type="entry name" value="Jelly Rolls"/>
    <property type="match status" value="1"/>
</dbReference>
<dbReference type="AlphaFoldDB" id="A0A6A6X876"/>
<feature type="region of interest" description="Disordered" evidence="1">
    <location>
        <begin position="1"/>
        <end position="36"/>
    </location>
</feature>
<evidence type="ECO:0000313" key="3">
    <source>
        <dbReference type="Proteomes" id="UP000799757"/>
    </source>
</evidence>
<accession>A0A6A6X876</accession>
<dbReference type="Proteomes" id="UP000799757">
    <property type="component" value="Unassembled WGS sequence"/>
</dbReference>
<dbReference type="SUPFAM" id="SSF51182">
    <property type="entry name" value="RmlC-like cupins"/>
    <property type="match status" value="1"/>
</dbReference>
<keyword evidence="3" id="KW-1185">Reference proteome</keyword>
<feature type="compositionally biased region" description="Low complexity" evidence="1">
    <location>
        <begin position="1"/>
        <end position="20"/>
    </location>
</feature>
<protein>
    <submittedName>
        <fullName evidence="2">Uncharacterized protein</fullName>
    </submittedName>
</protein>
<name>A0A6A6X876_9PLEO</name>
<feature type="compositionally biased region" description="Pro residues" evidence="1">
    <location>
        <begin position="21"/>
        <end position="33"/>
    </location>
</feature>
<organism evidence="2 3">
    <name type="scientific">Melanomma pulvis-pyrius CBS 109.77</name>
    <dbReference type="NCBI Taxonomy" id="1314802"/>
    <lineage>
        <taxon>Eukaryota</taxon>
        <taxon>Fungi</taxon>
        <taxon>Dikarya</taxon>
        <taxon>Ascomycota</taxon>
        <taxon>Pezizomycotina</taxon>
        <taxon>Dothideomycetes</taxon>
        <taxon>Pleosporomycetidae</taxon>
        <taxon>Pleosporales</taxon>
        <taxon>Melanommataceae</taxon>
        <taxon>Melanomma</taxon>
    </lineage>
</organism>